<gene>
    <name evidence="2" type="ORF">AACH10_00215</name>
</gene>
<evidence type="ECO:0000313" key="2">
    <source>
        <dbReference type="EMBL" id="MEK8048658.1"/>
    </source>
</evidence>
<dbReference type="RefSeq" id="WP_341408337.1">
    <property type="nucleotide sequence ID" value="NZ_JBBUTH010000001.1"/>
</dbReference>
<protein>
    <submittedName>
        <fullName evidence="2">Uncharacterized protein</fullName>
    </submittedName>
</protein>
<dbReference type="EMBL" id="JBBUTH010000001">
    <property type="protein sequence ID" value="MEK8048658.1"/>
    <property type="molecule type" value="Genomic_DNA"/>
</dbReference>
<proteinExistence type="predicted"/>
<feature type="signal peptide" evidence="1">
    <location>
        <begin position="1"/>
        <end position="25"/>
    </location>
</feature>
<name>A0ABU9C9U5_9BURK</name>
<comment type="caution">
    <text evidence="2">The sequence shown here is derived from an EMBL/GenBank/DDBJ whole genome shotgun (WGS) entry which is preliminary data.</text>
</comment>
<dbReference type="Proteomes" id="UP001365405">
    <property type="component" value="Unassembled WGS sequence"/>
</dbReference>
<evidence type="ECO:0000256" key="1">
    <source>
        <dbReference type="SAM" id="SignalP"/>
    </source>
</evidence>
<evidence type="ECO:0000313" key="3">
    <source>
        <dbReference type="Proteomes" id="UP001365405"/>
    </source>
</evidence>
<keyword evidence="3" id="KW-1185">Reference proteome</keyword>
<organism evidence="2 3">
    <name type="scientific">Pseudaquabacterium inlustre</name>
    <dbReference type="NCBI Taxonomy" id="2984192"/>
    <lineage>
        <taxon>Bacteria</taxon>
        <taxon>Pseudomonadati</taxon>
        <taxon>Pseudomonadota</taxon>
        <taxon>Betaproteobacteria</taxon>
        <taxon>Burkholderiales</taxon>
        <taxon>Sphaerotilaceae</taxon>
        <taxon>Pseudaquabacterium</taxon>
    </lineage>
</organism>
<sequence>MNCPALLRTCLVGVSLLPLVTAVQAAGASVPLSIGLGYERWKLPGQESMGAAHAQVLFEAAPDWWVGPSVYGAASGQRGGFFVGGVSVQRPIALWPGRLWLLPNLAVGGGGGGAAPVGDGLMIRPGVALAAGMGDWKLSAGLSHVRFAGTDIRSSQFSLQLEWHSWFAAQPLSRLGERMAASGRSGLGVDRMSLLGGTYRLNAGAPNPNVRLVGVRLDRLLDAGLPVGVEAAAAADGPSAGYMELLAHAGREWTLADSLRVGVRGAVGLGGGGAVPTGGGVIGHAEGTLAWQPSPGWRVGLAAGPVAGRSKALRGQRVEFTLSADLEPGLDSRGPREGTVRRIEWAGSLQQIDRVDRRDGTRRAMQTIGLQLNHWLNPNLYVTGQAHSAFGGGVGAYSIGLLGAGMATTPRRGGWQFGGELLAGGAGGGGVQSLSGAIGQGMAWVSKLPEGDGPHWRAGVGAARGKNGPVSPVLQVGWVVPFAQIVR</sequence>
<reference evidence="2 3" key="1">
    <citation type="submission" date="2024-04" db="EMBL/GenBank/DDBJ databases">
        <title>Novel species of the genus Ideonella isolated from streams.</title>
        <authorList>
            <person name="Lu H."/>
        </authorList>
    </citation>
    <scope>NUCLEOTIDE SEQUENCE [LARGE SCALE GENOMIC DNA]</scope>
    <source>
        <strain evidence="2 3">DXS22W</strain>
    </source>
</reference>
<feature type="chain" id="PRO_5045884835" evidence="1">
    <location>
        <begin position="26"/>
        <end position="487"/>
    </location>
</feature>
<keyword evidence="1" id="KW-0732">Signal</keyword>
<accession>A0ABU9C9U5</accession>